<evidence type="ECO:0000313" key="2">
    <source>
        <dbReference type="EMBL" id="SFH83869.1"/>
    </source>
</evidence>
<keyword evidence="3" id="KW-1185">Reference proteome</keyword>
<evidence type="ECO:0000313" key="3">
    <source>
        <dbReference type="Proteomes" id="UP000199377"/>
    </source>
</evidence>
<evidence type="ECO:0000259" key="1">
    <source>
        <dbReference type="SMART" id="SM00923"/>
    </source>
</evidence>
<dbReference type="EMBL" id="FOQH01000002">
    <property type="protein sequence ID" value="SFH83869.1"/>
    <property type="molecule type" value="Genomic_DNA"/>
</dbReference>
<dbReference type="RefSeq" id="WP_092858574.1">
    <property type="nucleotide sequence ID" value="NZ_FOQH01000002.1"/>
</dbReference>
<dbReference type="SUPFAM" id="SSF160582">
    <property type="entry name" value="MbtH-like"/>
    <property type="match status" value="1"/>
</dbReference>
<organism evidence="2 3">
    <name type="scientific">Albimonas pacifica</name>
    <dbReference type="NCBI Taxonomy" id="1114924"/>
    <lineage>
        <taxon>Bacteria</taxon>
        <taxon>Pseudomonadati</taxon>
        <taxon>Pseudomonadota</taxon>
        <taxon>Alphaproteobacteria</taxon>
        <taxon>Rhodobacterales</taxon>
        <taxon>Paracoccaceae</taxon>
        <taxon>Albimonas</taxon>
    </lineage>
</organism>
<sequence>MTDDEDDYAVAISEDGRHSIWPAWRPLPWGWAPEGFRGGREACLAHIDRVWTDMRPVSRAPDA</sequence>
<dbReference type="GO" id="GO:0005829">
    <property type="term" value="C:cytosol"/>
    <property type="evidence" value="ECO:0007669"/>
    <property type="project" value="TreeGrafter"/>
</dbReference>
<dbReference type="GO" id="GO:0019290">
    <property type="term" value="P:siderophore biosynthetic process"/>
    <property type="evidence" value="ECO:0007669"/>
    <property type="project" value="TreeGrafter"/>
</dbReference>
<dbReference type="PANTHER" id="PTHR38444">
    <property type="entry name" value="ENTEROBACTIN BIOSYNTHESIS PROTEIN YBDZ"/>
    <property type="match status" value="1"/>
</dbReference>
<dbReference type="OrthoDB" id="7584480at2"/>
<dbReference type="InterPro" id="IPR038020">
    <property type="entry name" value="MbtH-like_sf"/>
</dbReference>
<accession>A0A1I3DBA7</accession>
<name>A0A1I3DBA7_9RHOB</name>
<protein>
    <submittedName>
        <fullName evidence="2">MbtH protein</fullName>
    </submittedName>
</protein>
<feature type="domain" description="MbtH-like" evidence="1">
    <location>
        <begin position="1"/>
        <end position="49"/>
    </location>
</feature>
<dbReference type="InterPro" id="IPR037407">
    <property type="entry name" value="MLP_fam"/>
</dbReference>
<dbReference type="STRING" id="1114924.SAMN05216258_102484"/>
<dbReference type="Pfam" id="PF03621">
    <property type="entry name" value="MbtH"/>
    <property type="match status" value="1"/>
</dbReference>
<dbReference type="Proteomes" id="UP000199377">
    <property type="component" value="Unassembled WGS sequence"/>
</dbReference>
<gene>
    <name evidence="2" type="ORF">SAMN05216258_102484</name>
</gene>
<dbReference type="Gene3D" id="3.90.820.10">
    <property type="entry name" value="Structural Genomics, Unknown Function 30-nov-00 1gh9 Mol_id"/>
    <property type="match status" value="1"/>
</dbReference>
<dbReference type="AlphaFoldDB" id="A0A1I3DBA7"/>
<reference evidence="2 3" key="1">
    <citation type="submission" date="2016-10" db="EMBL/GenBank/DDBJ databases">
        <authorList>
            <person name="de Groot N.N."/>
        </authorList>
    </citation>
    <scope>NUCLEOTIDE SEQUENCE [LARGE SCALE GENOMIC DNA]</scope>
    <source>
        <strain evidence="2 3">CGMCC 1.11030</strain>
    </source>
</reference>
<dbReference type="PANTHER" id="PTHR38444:SF1">
    <property type="entry name" value="ENTEROBACTIN BIOSYNTHESIS PROTEIN YBDZ"/>
    <property type="match status" value="1"/>
</dbReference>
<proteinExistence type="predicted"/>
<dbReference type="SMART" id="SM00923">
    <property type="entry name" value="MbtH"/>
    <property type="match status" value="1"/>
</dbReference>
<dbReference type="InterPro" id="IPR005153">
    <property type="entry name" value="MbtH-like_dom"/>
</dbReference>